<dbReference type="CDD" id="cd03801">
    <property type="entry name" value="GT4_PimA-like"/>
    <property type="match status" value="1"/>
</dbReference>
<organism evidence="1 2">
    <name type="scientific">Christiangramia aestuarii</name>
    <dbReference type="NCBI Taxonomy" id="1028746"/>
    <lineage>
        <taxon>Bacteria</taxon>
        <taxon>Pseudomonadati</taxon>
        <taxon>Bacteroidota</taxon>
        <taxon>Flavobacteriia</taxon>
        <taxon>Flavobacteriales</taxon>
        <taxon>Flavobacteriaceae</taxon>
        <taxon>Christiangramia</taxon>
    </lineage>
</organism>
<evidence type="ECO:0000313" key="2">
    <source>
        <dbReference type="Proteomes" id="UP000460416"/>
    </source>
</evidence>
<dbReference type="Pfam" id="PF13692">
    <property type="entry name" value="Glyco_trans_1_4"/>
    <property type="match status" value="1"/>
</dbReference>
<dbReference type="AlphaFoldDB" id="A0A7K1LPN9"/>
<comment type="caution">
    <text evidence="1">The sequence shown here is derived from an EMBL/GenBank/DDBJ whole genome shotgun (WGS) entry which is preliminary data.</text>
</comment>
<dbReference type="EMBL" id="VJVW01000003">
    <property type="protein sequence ID" value="MUP42762.1"/>
    <property type="molecule type" value="Genomic_DNA"/>
</dbReference>
<protein>
    <submittedName>
        <fullName evidence="1">Glycosyltransferase family 4 protein</fullName>
    </submittedName>
</protein>
<dbReference type="Proteomes" id="UP000460416">
    <property type="component" value="Unassembled WGS sequence"/>
</dbReference>
<name>A0A7K1LPN9_9FLAO</name>
<dbReference type="OrthoDB" id="9807209at2"/>
<sequence length="412" mass="48023">MAKLLVIGYVWPEPTSSAAGTRMMQLLKLFRNSGYEVIFASTAKETQNKADLSSLGIVEEKIQLNDPSFDSILKRLDPEIVLFDRFMMEEQFGWRVDENCPEALKILDTEDLHFLREARQKAFKENRTEEQLLNESELAKREIAAIYRCDLSLIISEPEIKLLQDKFNIPEDILFYLPYMFSEISSKEQEMLPGFEERKDFISIGNFLHEPNWQAVLYLKEKIWPEIRKKLPDARMNIYGAYASQKVVNLHNARENFLVHGWVEDSTKAMKESRVCLAPINFGAGLKGKLVEAMQNGTVSVTTPTGAEGINAEMEWNGFITHGDREFINRAVELYSNQDLWEQKQQKGFEIINSRFNGKEHGNLFQQRINLILNNLKDHRNMNFTGKMLRHHLHRSTYFMSRFIEEKNRNKK</sequence>
<keyword evidence="2" id="KW-1185">Reference proteome</keyword>
<dbReference type="SUPFAM" id="SSF53756">
    <property type="entry name" value="UDP-Glycosyltransferase/glycogen phosphorylase"/>
    <property type="match status" value="1"/>
</dbReference>
<proteinExistence type="predicted"/>
<dbReference type="GO" id="GO:0016740">
    <property type="term" value="F:transferase activity"/>
    <property type="evidence" value="ECO:0007669"/>
    <property type="project" value="UniProtKB-KW"/>
</dbReference>
<dbReference type="Gene3D" id="3.40.50.2000">
    <property type="entry name" value="Glycogen Phosphorylase B"/>
    <property type="match status" value="1"/>
</dbReference>
<dbReference type="RefSeq" id="WP_156276228.1">
    <property type="nucleotide sequence ID" value="NZ_BAABGI010000003.1"/>
</dbReference>
<gene>
    <name evidence="1" type="ORF">FLP08_09260</name>
</gene>
<reference evidence="1 2" key="1">
    <citation type="submission" date="2019-07" db="EMBL/GenBank/DDBJ databases">
        <title>Gramella aestuarii sp. nov., isolated from a tidal flat, and emended description of Gramella echinicola.</title>
        <authorList>
            <person name="Liu L."/>
        </authorList>
    </citation>
    <scope>NUCLEOTIDE SEQUENCE [LARGE SCALE GENOMIC DNA]</scope>
    <source>
        <strain evidence="1 2">BS12</strain>
    </source>
</reference>
<keyword evidence="1" id="KW-0808">Transferase</keyword>
<evidence type="ECO:0000313" key="1">
    <source>
        <dbReference type="EMBL" id="MUP42762.1"/>
    </source>
</evidence>
<accession>A0A7K1LPN9</accession>